<accession>A0A6L6JEX8</accession>
<evidence type="ECO:0000313" key="2">
    <source>
        <dbReference type="Proteomes" id="UP000478183"/>
    </source>
</evidence>
<dbReference type="EMBL" id="WMIE01000027">
    <property type="protein sequence ID" value="MTH80096.1"/>
    <property type="molecule type" value="Genomic_DNA"/>
</dbReference>
<protein>
    <submittedName>
        <fullName evidence="1">Uncharacterized protein</fullName>
    </submittedName>
</protein>
<comment type="caution">
    <text evidence="1">The sequence shown here is derived from an EMBL/GenBank/DDBJ whole genome shotgun (WGS) entry which is preliminary data.</text>
</comment>
<dbReference type="Proteomes" id="UP000478183">
    <property type="component" value="Unassembled WGS sequence"/>
</dbReference>
<sequence length="147" mass="16093">MVVYDWQKGKVATRACRDDAAQAGTVMSLALAERSRAATGTGAACRSVTFRIVVVIVAGSCGGDFGETFALRRHLSDAPGPRDQADRSMLRVDYQQLRPARLQGKPVPLEDWLRKNGLPKRPIPLFNPDDYGSSGPNWQTPVVVVIW</sequence>
<organism evidence="1 2">
    <name type="scientific">Paracoccus aestuariivivens</name>
    <dbReference type="NCBI Taxonomy" id="1820333"/>
    <lineage>
        <taxon>Bacteria</taxon>
        <taxon>Pseudomonadati</taxon>
        <taxon>Pseudomonadota</taxon>
        <taxon>Alphaproteobacteria</taxon>
        <taxon>Rhodobacterales</taxon>
        <taxon>Paracoccaceae</taxon>
        <taxon>Paracoccus</taxon>
    </lineage>
</organism>
<evidence type="ECO:0000313" key="1">
    <source>
        <dbReference type="EMBL" id="MTH80096.1"/>
    </source>
</evidence>
<proteinExistence type="predicted"/>
<reference evidence="1 2" key="1">
    <citation type="submission" date="2019-11" db="EMBL/GenBank/DDBJ databases">
        <authorList>
            <person name="Dong K."/>
        </authorList>
    </citation>
    <scope>NUCLEOTIDE SEQUENCE [LARGE SCALE GENOMIC DNA]</scope>
    <source>
        <strain evidence="1 2">NBRC 111993</strain>
    </source>
</reference>
<keyword evidence="2" id="KW-1185">Reference proteome</keyword>
<dbReference type="AlphaFoldDB" id="A0A6L6JEX8"/>
<gene>
    <name evidence="1" type="ORF">GL286_20550</name>
</gene>
<name>A0A6L6JEX8_9RHOB</name>